<dbReference type="GO" id="GO:0046975">
    <property type="term" value="F:histone H3K36 methyltransferase activity"/>
    <property type="evidence" value="ECO:0007669"/>
    <property type="project" value="TreeGrafter"/>
</dbReference>
<dbReference type="EMBL" id="OX597827">
    <property type="protein sequence ID" value="CAI9732420.1"/>
    <property type="molecule type" value="Genomic_DNA"/>
</dbReference>
<gene>
    <name evidence="2" type="ORF">OCTVUL_1B027007</name>
</gene>
<evidence type="ECO:0000313" key="3">
    <source>
        <dbReference type="Proteomes" id="UP001162480"/>
    </source>
</evidence>
<dbReference type="Gene3D" id="1.10.10.1450">
    <property type="match status" value="1"/>
</dbReference>
<dbReference type="GO" id="GO:0044547">
    <property type="term" value="F:DNA topoisomerase binding"/>
    <property type="evidence" value="ECO:0007669"/>
    <property type="project" value="TreeGrafter"/>
</dbReference>
<sequence length="106" mass="12025">MVQPGSGENAAKTCKNICEIYGDDDTGESIVQRRFAKFKTGELSLEDDNCSRRPFKLDEDVLKAKIEENSTREHAEKLEVSRSTVHEHLVKLGYISHCKMEVLNLI</sequence>
<dbReference type="GO" id="GO:0042800">
    <property type="term" value="F:histone H3K4 methyltransferase activity"/>
    <property type="evidence" value="ECO:0007669"/>
    <property type="project" value="TreeGrafter"/>
</dbReference>
<dbReference type="GO" id="GO:0006303">
    <property type="term" value="P:double-strand break repair via nonhomologous end joining"/>
    <property type="evidence" value="ECO:0007669"/>
    <property type="project" value="TreeGrafter"/>
</dbReference>
<dbReference type="InterPro" id="IPR041426">
    <property type="entry name" value="Mos1_HTH"/>
</dbReference>
<dbReference type="InterPro" id="IPR052709">
    <property type="entry name" value="Transposase-MT_Hybrid"/>
</dbReference>
<organism evidence="2 3">
    <name type="scientific">Octopus vulgaris</name>
    <name type="common">Common octopus</name>
    <dbReference type="NCBI Taxonomy" id="6645"/>
    <lineage>
        <taxon>Eukaryota</taxon>
        <taxon>Metazoa</taxon>
        <taxon>Spiralia</taxon>
        <taxon>Lophotrochozoa</taxon>
        <taxon>Mollusca</taxon>
        <taxon>Cephalopoda</taxon>
        <taxon>Coleoidea</taxon>
        <taxon>Octopodiformes</taxon>
        <taxon>Octopoda</taxon>
        <taxon>Incirrata</taxon>
        <taxon>Octopodidae</taxon>
        <taxon>Octopus</taxon>
    </lineage>
</organism>
<dbReference type="GO" id="GO:0003697">
    <property type="term" value="F:single-stranded DNA binding"/>
    <property type="evidence" value="ECO:0007669"/>
    <property type="project" value="TreeGrafter"/>
</dbReference>
<dbReference type="GO" id="GO:0000793">
    <property type="term" value="C:condensed chromosome"/>
    <property type="evidence" value="ECO:0007669"/>
    <property type="project" value="TreeGrafter"/>
</dbReference>
<dbReference type="GO" id="GO:0044774">
    <property type="term" value="P:mitotic DNA integrity checkpoint signaling"/>
    <property type="evidence" value="ECO:0007669"/>
    <property type="project" value="TreeGrafter"/>
</dbReference>
<dbReference type="GO" id="GO:0000014">
    <property type="term" value="F:single-stranded DNA endodeoxyribonuclease activity"/>
    <property type="evidence" value="ECO:0007669"/>
    <property type="project" value="TreeGrafter"/>
</dbReference>
<dbReference type="GO" id="GO:0005634">
    <property type="term" value="C:nucleus"/>
    <property type="evidence" value="ECO:0007669"/>
    <property type="project" value="TreeGrafter"/>
</dbReference>
<dbReference type="GO" id="GO:0031297">
    <property type="term" value="P:replication fork processing"/>
    <property type="evidence" value="ECO:0007669"/>
    <property type="project" value="TreeGrafter"/>
</dbReference>
<feature type="domain" description="Mos1 transposase HTH" evidence="1">
    <location>
        <begin position="6"/>
        <end position="42"/>
    </location>
</feature>
<evidence type="ECO:0000313" key="2">
    <source>
        <dbReference type="EMBL" id="CAI9732420.1"/>
    </source>
</evidence>
<dbReference type="PANTHER" id="PTHR46060">
    <property type="entry name" value="MARINER MOS1 TRANSPOSASE-LIKE PROTEIN"/>
    <property type="match status" value="1"/>
</dbReference>
<reference evidence="2" key="1">
    <citation type="submission" date="2023-08" db="EMBL/GenBank/DDBJ databases">
        <authorList>
            <person name="Alioto T."/>
            <person name="Alioto T."/>
            <person name="Gomez Garrido J."/>
        </authorList>
    </citation>
    <scope>NUCLEOTIDE SEQUENCE</scope>
</reference>
<evidence type="ECO:0000259" key="1">
    <source>
        <dbReference type="Pfam" id="PF17906"/>
    </source>
</evidence>
<name>A0AA36BDI7_OCTVU</name>
<dbReference type="PANTHER" id="PTHR46060:SF2">
    <property type="entry name" value="HISTONE-LYSINE N-METHYLTRANSFERASE SETMAR"/>
    <property type="match status" value="1"/>
</dbReference>
<accession>A0AA36BDI7</accession>
<proteinExistence type="predicted"/>
<keyword evidence="3" id="KW-1185">Reference proteome</keyword>
<dbReference type="GO" id="GO:0035861">
    <property type="term" value="C:site of double-strand break"/>
    <property type="evidence" value="ECO:0007669"/>
    <property type="project" value="TreeGrafter"/>
</dbReference>
<dbReference type="GO" id="GO:0000729">
    <property type="term" value="P:DNA double-strand break processing"/>
    <property type="evidence" value="ECO:0007669"/>
    <property type="project" value="TreeGrafter"/>
</dbReference>
<dbReference type="GO" id="GO:0003690">
    <property type="term" value="F:double-stranded DNA binding"/>
    <property type="evidence" value="ECO:0007669"/>
    <property type="project" value="TreeGrafter"/>
</dbReference>
<dbReference type="AlphaFoldDB" id="A0AA36BDI7"/>
<protein>
    <recommendedName>
        <fullName evidence="1">Mos1 transposase HTH domain-containing protein</fullName>
    </recommendedName>
</protein>
<dbReference type="Proteomes" id="UP001162480">
    <property type="component" value="Chromosome 14"/>
</dbReference>
<dbReference type="GO" id="GO:0015074">
    <property type="term" value="P:DNA integration"/>
    <property type="evidence" value="ECO:0007669"/>
    <property type="project" value="TreeGrafter"/>
</dbReference>
<dbReference type="Pfam" id="PF17906">
    <property type="entry name" value="HTH_48"/>
    <property type="match status" value="1"/>
</dbReference>